<name>A0A450WFG9_9GAMM</name>
<gene>
    <name evidence="1" type="ORF">BECKLPF1236B_GA0070989_108318</name>
</gene>
<evidence type="ECO:0008006" key="2">
    <source>
        <dbReference type="Google" id="ProtNLM"/>
    </source>
</evidence>
<accession>A0A450WFG9</accession>
<reference evidence="1" key="1">
    <citation type="submission" date="2019-02" db="EMBL/GenBank/DDBJ databases">
        <authorList>
            <person name="Gruber-Vodicka R. H."/>
            <person name="Seah K. B. B."/>
        </authorList>
    </citation>
    <scope>NUCLEOTIDE SEQUENCE</scope>
    <source>
        <strain evidence="1">BECK_S313</strain>
    </source>
</reference>
<dbReference type="EMBL" id="CAADFK010000083">
    <property type="protein sequence ID" value="VFK15755.1"/>
    <property type="molecule type" value="Genomic_DNA"/>
</dbReference>
<dbReference type="AlphaFoldDB" id="A0A450WFG9"/>
<sequence length="85" mass="9558">MDIQRAELEKTRVLNGADVFAIMRRVLLRENKIDSGKEHFWITGLDGDCRILFIDLVLGGVTSATVKPMENNSHYRKSGGGQVRI</sequence>
<evidence type="ECO:0000313" key="1">
    <source>
        <dbReference type="EMBL" id="VFK15755.1"/>
    </source>
</evidence>
<proteinExistence type="predicted"/>
<organism evidence="1">
    <name type="scientific">Candidatus Kentrum sp. LPFa</name>
    <dbReference type="NCBI Taxonomy" id="2126335"/>
    <lineage>
        <taxon>Bacteria</taxon>
        <taxon>Pseudomonadati</taxon>
        <taxon>Pseudomonadota</taxon>
        <taxon>Gammaproteobacteria</taxon>
        <taxon>Candidatus Kentrum</taxon>
    </lineage>
</organism>
<protein>
    <recommendedName>
        <fullName evidence="2">RadC-like JAB domain-containing protein</fullName>
    </recommendedName>
</protein>